<gene>
    <name evidence="13" type="ORF">CO072_00050</name>
    <name evidence="12" type="ORF">CO124_00355</name>
    <name evidence="8" type="ORF">COS22_00940</name>
    <name evidence="7" type="ORF">COS45_02150</name>
    <name evidence="9" type="ORF">COW47_01525</name>
    <name evidence="6" type="ORF">COW69_02425</name>
    <name evidence="11" type="ORF">COY63_01480</name>
    <name evidence="10" type="ORF">COZ66_01620</name>
</gene>
<dbReference type="Proteomes" id="UP000230477">
    <property type="component" value="Unassembled WGS sequence"/>
</dbReference>
<dbReference type="EMBL" id="PFUW01000007">
    <property type="protein sequence ID" value="PJB04404.1"/>
    <property type="molecule type" value="Genomic_DNA"/>
</dbReference>
<evidence type="ECO:0000256" key="1">
    <source>
        <dbReference type="ARBA" id="ARBA00022598"/>
    </source>
</evidence>
<accession>A0A2H9QSQ7</accession>
<dbReference type="Proteomes" id="UP000231232">
    <property type="component" value="Unassembled WGS sequence"/>
</dbReference>
<evidence type="ECO:0000259" key="5">
    <source>
        <dbReference type="Pfam" id="PF02934"/>
    </source>
</evidence>
<dbReference type="SUPFAM" id="SSF55931">
    <property type="entry name" value="Glutamine synthetase/guanido kinase"/>
    <property type="match status" value="1"/>
</dbReference>
<dbReference type="Proteomes" id="UP000229789">
    <property type="component" value="Unassembled WGS sequence"/>
</dbReference>
<evidence type="ECO:0000256" key="3">
    <source>
        <dbReference type="ARBA" id="ARBA00022840"/>
    </source>
</evidence>
<dbReference type="Gene3D" id="1.10.150.380">
    <property type="entry name" value="GatB domain, N-terminal subdomain"/>
    <property type="match status" value="1"/>
</dbReference>
<dbReference type="Proteomes" id="UP000230713">
    <property type="component" value="Unassembled WGS sequence"/>
</dbReference>
<evidence type="ECO:0000313" key="10">
    <source>
        <dbReference type="EMBL" id="PIX28044.1"/>
    </source>
</evidence>
<evidence type="ECO:0000313" key="6">
    <source>
        <dbReference type="EMBL" id="PIN66429.1"/>
    </source>
</evidence>
<dbReference type="InterPro" id="IPR017959">
    <property type="entry name" value="Asn/Gln-tRNA_amidoTrfase_suB/E"/>
</dbReference>
<dbReference type="PANTHER" id="PTHR11659">
    <property type="entry name" value="GLUTAMYL-TRNA GLN AMIDOTRANSFERASE SUBUNIT B MITOCHONDRIAL AND PROKARYOTIC PET112-RELATED"/>
    <property type="match status" value="1"/>
</dbReference>
<evidence type="ECO:0000313" key="8">
    <source>
        <dbReference type="EMBL" id="PIV46515.1"/>
    </source>
</evidence>
<accession>A0A2H9P8L2</accession>
<dbReference type="Proteomes" id="UP000228989">
    <property type="component" value="Unassembled WGS sequence"/>
</dbReference>
<dbReference type="GO" id="GO:0050567">
    <property type="term" value="F:glutaminyl-tRNA synthase (glutamine-hydrolyzing) activity"/>
    <property type="evidence" value="ECO:0007669"/>
    <property type="project" value="TreeGrafter"/>
</dbReference>
<dbReference type="GO" id="GO:0005524">
    <property type="term" value="F:ATP binding"/>
    <property type="evidence" value="ECO:0007669"/>
    <property type="project" value="UniProtKB-KW"/>
</dbReference>
<evidence type="ECO:0000313" key="16">
    <source>
        <dbReference type="Proteomes" id="UP000229789"/>
    </source>
</evidence>
<evidence type="ECO:0000313" key="12">
    <source>
        <dbReference type="EMBL" id="PJB04404.1"/>
    </source>
</evidence>
<accession>A0A2H9M1S5</accession>
<evidence type="ECO:0000256" key="4">
    <source>
        <dbReference type="ARBA" id="ARBA00022917"/>
    </source>
</evidence>
<dbReference type="InterPro" id="IPR014746">
    <property type="entry name" value="Gln_synth/guanido_kin_cat_dom"/>
</dbReference>
<proteinExistence type="predicted"/>
<dbReference type="AlphaFoldDB" id="A0A2G9LIR7"/>
<keyword evidence="1" id="KW-0436">Ligase</keyword>
<evidence type="ECO:0000313" key="9">
    <source>
        <dbReference type="EMBL" id="PIV89688.1"/>
    </source>
</evidence>
<keyword evidence="3" id="KW-0067">ATP-binding</keyword>
<dbReference type="EMBL" id="PFSX01000004">
    <property type="protein sequence ID" value="PJC01774.1"/>
    <property type="molecule type" value="Genomic_DNA"/>
</dbReference>
<sequence>MEKINFGLEIHQQLNTHKLFCNCDFYSGQETDFSILRQMRASAGEGGAVDIAALEETKTKKFIKYIAKKDKICLVELDDEPPHLPNREAMIYSAKIAKAFGMKVRKNVIFMRKIIIDGSNVSGFQRTALLATNGKIEVSFGNVGISNLFIEEDAAQIIGKDNGKRVFSLSRLGVPLIEITTEMFSATPSQIKGVAEKIGSVLRMSGFVRRGLGTIRQDINISVGDGKRVEIKGAQDLSQIEKIIGVEIARQKVLRNNLKSEVRQVIPDSTTRALRPISTRSRMYPETDIPIFTFSNEELADIQQYFLEDPETKHNRFKLLGLSDDLASQIIKSKDLFDFEDAIARFKNIEPKKIAEVFVNAKRDAQRKIEKDVISNNISCEKRQQIDNKYVLDVLELLDKKKIVFPAIVEILVKGNHQKFEKITGENLEKEVKKIMEKSKGKDETIMIKILMGEFRLRADFKDVLNIYNKFHQKI</sequence>
<feature type="domain" description="Aspartyl/Glutamyl-tRNA(Gln) amidotransferase subunit B/E catalytic" evidence="5">
    <location>
        <begin position="6"/>
        <end position="297"/>
    </location>
</feature>
<dbReference type="EMBL" id="PCUF01000038">
    <property type="protein sequence ID" value="PIN66429.1"/>
    <property type="molecule type" value="Genomic_DNA"/>
</dbReference>
<accession>A0A2H9RDP2</accession>
<dbReference type="GO" id="GO:0006412">
    <property type="term" value="P:translation"/>
    <property type="evidence" value="ECO:0007669"/>
    <property type="project" value="UniProtKB-KW"/>
</dbReference>
<dbReference type="GO" id="GO:0070681">
    <property type="term" value="P:glutaminyl-tRNAGln biosynthesis via transamidation"/>
    <property type="evidence" value="ECO:0007669"/>
    <property type="project" value="TreeGrafter"/>
</dbReference>
<dbReference type="EMBL" id="PFIH01000040">
    <property type="protein sequence ID" value="PIX28044.1"/>
    <property type="molecule type" value="Genomic_DNA"/>
</dbReference>
<organism evidence="6 16">
    <name type="scientific">Huberarchaeum crystalense</name>
    <dbReference type="NCBI Taxonomy" id="2014257"/>
    <lineage>
        <taxon>Archaea</taxon>
        <taxon>Candidatus Huberarchaeota</taxon>
        <taxon>Candidatus Huberarchaeia</taxon>
        <taxon>Candidatus Huberarchaeales</taxon>
        <taxon>Candidatus Huberarchaeaceae</taxon>
        <taxon>Candidatus Huberarchaeum</taxon>
    </lineage>
</organism>
<evidence type="ECO:0000313" key="11">
    <source>
        <dbReference type="EMBL" id="PIY99819.1"/>
    </source>
</evidence>
<name>A0A2G9LIR7_HUBC1</name>
<evidence type="ECO:0000313" key="15">
    <source>
        <dbReference type="Proteomes" id="UP000228888"/>
    </source>
</evidence>
<reference evidence="6 16" key="1">
    <citation type="submission" date="2017-09" db="EMBL/GenBank/DDBJ databases">
        <title>Depth-based differentiation of microbial function through sediment-hosted aquifers and enrichment of novel symbionts in the deep terrestrial subsurface.</title>
        <authorList>
            <person name="Probst A.J."/>
            <person name="Ladd B."/>
            <person name="Jarett J.K."/>
            <person name="Geller-Mcgrath D.E."/>
            <person name="Sieber C.M."/>
            <person name="Emerson J.B."/>
            <person name="Anantharaman K."/>
            <person name="Thomas B.C."/>
            <person name="Malmstrom R."/>
            <person name="Stieglmeier M."/>
            <person name="Klingl A."/>
            <person name="Woyke T."/>
            <person name="Ryan C.M."/>
            <person name="Banfield J.F."/>
        </authorList>
    </citation>
    <scope>NUCLEOTIDE SEQUENCE [LARGE SCALE GENOMIC DNA]</scope>
    <source>
        <strain evidence="8">CG02_land_8_20_14_3_00_31_209</strain>
        <strain evidence="7">CG03_land_8_20_14_0_80_31_114</strain>
        <strain evidence="9">CG17_big_fil_post_rev_8_21_14_2_50_31_73</strain>
        <strain evidence="6">CG18_big_fil_WC_8_21_14_2_50_31_19</strain>
        <strain evidence="11">CG_4_10_14_0_8_um_filter_31_133</strain>
        <strain evidence="10">CG_4_8_14_3_um_filter</strain>
        <strain evidence="13">CG_4_9_14_0_8_um_filter_31_21</strain>
        <strain evidence="12">CG_4_9_14_3_um_filter_31_125</strain>
    </source>
</reference>
<keyword evidence="4" id="KW-0648">Protein biosynthesis</keyword>
<dbReference type="Proteomes" id="UP000228874">
    <property type="component" value="Unassembled WGS sequence"/>
</dbReference>
<reference evidence="14 15" key="2">
    <citation type="submission" date="2017-09" db="EMBL/GenBank/DDBJ databases">
        <title>Depth-based differentiation of microbial function through sediment-hosted aquifers and enrichment of novel symbionts in the deep terrestrial subsurface.</title>
        <authorList>
            <person name="Probst A.J."/>
            <person name="Ladd B."/>
            <person name="Jarett J.K."/>
            <person name="Geller-Mcgrath D.E."/>
            <person name="Sieber C.M.K."/>
            <person name="Emerson J.B."/>
            <person name="Anantharaman K."/>
            <person name="Thomas B.C."/>
            <person name="Malmstrom R."/>
            <person name="Stieglmeier M."/>
            <person name="Klingl A."/>
            <person name="Woyke T."/>
            <person name="Ryan C.M."/>
            <person name="Banfield J.F."/>
        </authorList>
    </citation>
    <scope>NUCLEOTIDE SEQUENCE [LARGE SCALE GENOMIC DNA]</scope>
</reference>
<accession>A0A2G9LIR7</accession>
<dbReference type="Proteomes" id="UP000231449">
    <property type="component" value="Unassembled WGS sequence"/>
</dbReference>
<dbReference type="InterPro" id="IPR042114">
    <property type="entry name" value="GatB_C_1"/>
</dbReference>
<dbReference type="PANTHER" id="PTHR11659:SF2">
    <property type="entry name" value="GLUTAMYL-TRNA(GLN) AMIDOTRANSFERASE SUBUNIT E"/>
    <property type="match status" value="1"/>
</dbReference>
<dbReference type="EMBL" id="PETW01000018">
    <property type="protein sequence ID" value="PIV46515.1"/>
    <property type="molecule type" value="Genomic_DNA"/>
</dbReference>
<keyword evidence="2" id="KW-0547">Nucleotide-binding</keyword>
<protein>
    <recommendedName>
        <fullName evidence="5">Aspartyl/Glutamyl-tRNA(Gln) amidotransferase subunit B/E catalytic domain-containing protein</fullName>
    </recommendedName>
</protein>
<evidence type="ECO:0000313" key="13">
    <source>
        <dbReference type="EMBL" id="PJC01774.1"/>
    </source>
</evidence>
<dbReference type="Pfam" id="PF02934">
    <property type="entry name" value="GatB_N"/>
    <property type="match status" value="1"/>
</dbReference>
<dbReference type="EMBL" id="PFMG01000034">
    <property type="protein sequence ID" value="PIY99819.1"/>
    <property type="molecule type" value="Genomic_DNA"/>
</dbReference>
<evidence type="ECO:0000256" key="2">
    <source>
        <dbReference type="ARBA" id="ARBA00022741"/>
    </source>
</evidence>
<dbReference type="Proteomes" id="UP000228888">
    <property type="component" value="Unassembled WGS sequence"/>
</dbReference>
<dbReference type="InterPro" id="IPR006075">
    <property type="entry name" value="Asn/Gln-tRNA_Trfase_suB/E_cat"/>
</dbReference>
<accession>A0A2H9MMG3</accession>
<evidence type="ECO:0000313" key="14">
    <source>
        <dbReference type="Proteomes" id="UP000228874"/>
    </source>
</evidence>
<dbReference type="EMBL" id="PFFF01000034">
    <property type="protein sequence ID" value="PIV89688.1"/>
    <property type="molecule type" value="Genomic_DNA"/>
</dbReference>
<evidence type="ECO:0000313" key="7">
    <source>
        <dbReference type="EMBL" id="PIV13576.1"/>
    </source>
</evidence>
<accession>A0A2H9N2B7</accession>
<comment type="caution">
    <text evidence="6">The sequence shown here is derived from an EMBL/GenBank/DDBJ whole genome shotgun (WGS) entry which is preliminary data.</text>
</comment>
<dbReference type="EMBL" id="PEUT01000053">
    <property type="protein sequence ID" value="PIV13576.1"/>
    <property type="molecule type" value="Genomic_DNA"/>
</dbReference>
<accession>A0A2H9M7G0</accession>